<evidence type="ECO:0000313" key="1">
    <source>
        <dbReference type="EMBL" id="MXU88054.1"/>
    </source>
</evidence>
<proteinExistence type="predicted"/>
<name>A0A6B0UEV8_IXORI</name>
<reference evidence="1" key="1">
    <citation type="submission" date="2019-12" db="EMBL/GenBank/DDBJ databases">
        <title>An insight into the sialome of adult female Ixodes ricinus ticks feeding for 6 days.</title>
        <authorList>
            <person name="Perner J."/>
            <person name="Ribeiro J.M.C."/>
        </authorList>
    </citation>
    <scope>NUCLEOTIDE SEQUENCE</scope>
    <source>
        <strain evidence="1">Semi-engorged</strain>
        <tissue evidence="1">Salivary glands</tissue>
    </source>
</reference>
<sequence>MCPLPFRSPRVSLDPVSLMSAIMTLAPSRASTWQTLRPIPLAPPVTIATLPSSRRFGTRFTLLTPSSAKASVSDTFPSVINTSHKQHKSKYPITWLRKGK</sequence>
<organism evidence="1">
    <name type="scientific">Ixodes ricinus</name>
    <name type="common">Common tick</name>
    <name type="synonym">Acarus ricinus</name>
    <dbReference type="NCBI Taxonomy" id="34613"/>
    <lineage>
        <taxon>Eukaryota</taxon>
        <taxon>Metazoa</taxon>
        <taxon>Ecdysozoa</taxon>
        <taxon>Arthropoda</taxon>
        <taxon>Chelicerata</taxon>
        <taxon>Arachnida</taxon>
        <taxon>Acari</taxon>
        <taxon>Parasitiformes</taxon>
        <taxon>Ixodida</taxon>
        <taxon>Ixodoidea</taxon>
        <taxon>Ixodidae</taxon>
        <taxon>Ixodinae</taxon>
        <taxon>Ixodes</taxon>
    </lineage>
</organism>
<accession>A0A6B0UEV8</accession>
<dbReference type="AlphaFoldDB" id="A0A6B0UEV8"/>
<protein>
    <submittedName>
        <fullName evidence="1">Putative secreted protein</fullName>
    </submittedName>
</protein>
<dbReference type="EMBL" id="GIFC01005971">
    <property type="protein sequence ID" value="MXU88054.1"/>
    <property type="molecule type" value="Transcribed_RNA"/>
</dbReference>